<feature type="region of interest" description="Disordered" evidence="16">
    <location>
        <begin position="651"/>
        <end position="677"/>
    </location>
</feature>
<dbReference type="PROSITE" id="PS51918">
    <property type="entry name" value="RADICAL_SAM"/>
    <property type="match status" value="1"/>
</dbReference>
<dbReference type="InterPro" id="IPR029039">
    <property type="entry name" value="Flavoprotein-like_sf"/>
</dbReference>
<keyword evidence="12" id="KW-0496">Mitochondrion</keyword>
<proteinExistence type="inferred from homology"/>
<dbReference type="Pfam" id="PF04055">
    <property type="entry name" value="Radical_SAM"/>
    <property type="match status" value="1"/>
</dbReference>
<evidence type="ECO:0000256" key="2">
    <source>
        <dbReference type="ARBA" id="ARBA00004797"/>
    </source>
</evidence>
<comment type="similarity">
    <text evidence="3">Belongs to the TYW1 family.</text>
</comment>
<sequence>MDLTTFVIICLLLGLVYHGILQYQKQKARADVIQYWLDEHDKKQNEGSGDINTGKQARTTGKRAKMRIQILFSSQRGTSKTYATKLFQQLKKIAKSVTLRNMNKFDPERITQQGHTDLLIIFAPTYDNGLPSDDGRAFYEWLDDLSLDFRVHKNMLHHLNYAIMGLGDSAFGPERFCQVAKKMERCLKKLSATSLVPTELGDNGAGNDVNKQFNAFRERLINAISASPDTHQSKSRDDHPTDISKAVEILSDSDDEGEPMLDIEDMAPTDETKHSADSSSTDVAQISTEDVPEMLTPLLRKSLEKQGYKLFGSHSGVKLCRWTKAMLRGRGGCYKHTAYGITSYRCMEMTPSLACASKCVFCWRHHSNPVARSWKWKVDEPEFLIQNAVENHVKMINSMRGVPGVQKERFEEAFVPKHCALSLVGEPIIYPHIGKFLNLLHEKNISSFLVTNAQFPEQMENVDKVTQLYISVDASNPEALKKIDRPIFEDYWERFLECIDIMKRKKMRTVFRLTLVKSWNMNEMREYAELIKRGEPMFIEIKGVTYCGNSKSSDLTMKNVPFHEEVKDFAFKLCQVEGMEDYEPACIHEHSCFVLIAHKNFRINGEWHTWIDYERFHELVHSGEDFDAFDYVAKTPEWCLIESEEQGFDPAEERVYRKGKKKGKKEPVQQEYSAGGC</sequence>
<evidence type="ECO:0000256" key="12">
    <source>
        <dbReference type="ARBA" id="ARBA00023128"/>
    </source>
</evidence>
<evidence type="ECO:0000256" key="8">
    <source>
        <dbReference type="ARBA" id="ARBA00022723"/>
    </source>
</evidence>
<gene>
    <name evidence="20" type="ORF">PCOS0759_LOCUS6649</name>
</gene>
<dbReference type="PANTHER" id="PTHR13930:SF0">
    <property type="entry name" value="S-ADENOSYL-L-METHIONINE-DEPENDENT TRNA 4-DEMETHYLWYOSINE SYNTHASE TYW1-RELATED"/>
    <property type="match status" value="1"/>
</dbReference>
<dbReference type="SFLD" id="SFLDS00029">
    <property type="entry name" value="Radical_SAM"/>
    <property type="match status" value="1"/>
</dbReference>
<dbReference type="InterPro" id="IPR008254">
    <property type="entry name" value="Flavodoxin/NO_synth"/>
</dbReference>
<feature type="domain" description="Radical SAM core" evidence="19">
    <location>
        <begin position="339"/>
        <end position="583"/>
    </location>
</feature>
<dbReference type="SFLD" id="SFLDG01071">
    <property type="entry name" value="tRNA_wybutosine-synthesizing"/>
    <property type="match status" value="1"/>
</dbReference>
<reference evidence="20" key="1">
    <citation type="submission" date="2021-01" db="EMBL/GenBank/DDBJ databases">
        <authorList>
            <person name="Corre E."/>
            <person name="Pelletier E."/>
            <person name="Niang G."/>
            <person name="Scheremetjew M."/>
            <person name="Finn R."/>
            <person name="Kale V."/>
            <person name="Holt S."/>
            <person name="Cochrane G."/>
            <person name="Meng A."/>
            <person name="Brown T."/>
            <person name="Cohen L."/>
        </authorList>
    </citation>
    <scope>NUCLEOTIDE SEQUENCE</scope>
    <source>
        <strain evidence="20">WS</strain>
    </source>
</reference>
<dbReference type="Pfam" id="PF08608">
    <property type="entry name" value="Wyosine_form"/>
    <property type="match status" value="1"/>
</dbReference>
<dbReference type="GO" id="GO:0031591">
    <property type="term" value="P:wybutosine biosynthetic process"/>
    <property type="evidence" value="ECO:0007669"/>
    <property type="project" value="TreeGrafter"/>
</dbReference>
<dbReference type="UniPathway" id="UPA00375"/>
<evidence type="ECO:0000256" key="6">
    <source>
        <dbReference type="ARBA" id="ARBA00022691"/>
    </source>
</evidence>
<dbReference type="AlphaFoldDB" id="A0A7S1KRP4"/>
<dbReference type="GO" id="GO:0102521">
    <property type="term" value="F:tRNA-4-demethylwyosine synthase activity"/>
    <property type="evidence" value="ECO:0007669"/>
    <property type="project" value="UniProtKB-EC"/>
</dbReference>
<dbReference type="SUPFAM" id="SSF102114">
    <property type="entry name" value="Radical SAM enzymes"/>
    <property type="match status" value="1"/>
</dbReference>
<evidence type="ECO:0000256" key="17">
    <source>
        <dbReference type="SAM" id="SignalP"/>
    </source>
</evidence>
<dbReference type="EMBL" id="HBGD01008056">
    <property type="protein sequence ID" value="CAD9083395.1"/>
    <property type="molecule type" value="Transcribed_RNA"/>
</dbReference>
<dbReference type="InterPro" id="IPR013785">
    <property type="entry name" value="Aldolase_TIM"/>
</dbReference>
<evidence type="ECO:0000256" key="14">
    <source>
        <dbReference type="ARBA" id="ARBA00025368"/>
    </source>
</evidence>
<keyword evidence="10" id="KW-0408">Iron</keyword>
<evidence type="ECO:0000259" key="19">
    <source>
        <dbReference type="PROSITE" id="PS51918"/>
    </source>
</evidence>
<accession>A0A7S1KRP4</accession>
<dbReference type="GO" id="GO:0010181">
    <property type="term" value="F:FMN binding"/>
    <property type="evidence" value="ECO:0007669"/>
    <property type="project" value="InterPro"/>
</dbReference>
<dbReference type="Pfam" id="PF00258">
    <property type="entry name" value="Flavodoxin_1"/>
    <property type="match status" value="1"/>
</dbReference>
<keyword evidence="5" id="KW-0004">4Fe-4S</keyword>
<keyword evidence="9" id="KW-0547">Nucleotide-binding</keyword>
<dbReference type="PANTHER" id="PTHR13930">
    <property type="entry name" value="S-ADENOSYL-L-METHIONINE-DEPENDENT TRNA 4-DEMETHYLWYOSINE SYNTHASE"/>
    <property type="match status" value="1"/>
</dbReference>
<evidence type="ECO:0000256" key="3">
    <source>
        <dbReference type="ARBA" id="ARBA00010115"/>
    </source>
</evidence>
<dbReference type="PROSITE" id="PS50902">
    <property type="entry name" value="FLAVODOXIN_LIKE"/>
    <property type="match status" value="1"/>
</dbReference>
<comment type="function">
    <text evidence="14">Probable component of the wybutosine biosynthesis pathway. Wybutosine is a hyper modified guanosine with a tricyclic base found at the 3'-position adjacent to the anticodon of eukaryotic phenylalanine tRNA. Catalyzes the condensation of N-methylguanine with 2 carbon atoms from pyruvate to form the tricyclic 4-demethylwyosine, an intermediate in wybutosine biosynthesis.</text>
</comment>
<evidence type="ECO:0000256" key="11">
    <source>
        <dbReference type="ARBA" id="ARBA00023014"/>
    </source>
</evidence>
<evidence type="ECO:0000256" key="10">
    <source>
        <dbReference type="ARBA" id="ARBA00023004"/>
    </source>
</evidence>
<evidence type="ECO:0000256" key="15">
    <source>
        <dbReference type="ARBA" id="ARBA00049466"/>
    </source>
</evidence>
<keyword evidence="8" id="KW-0479">Metal-binding</keyword>
<dbReference type="InterPro" id="IPR034556">
    <property type="entry name" value="tRNA_wybutosine-synthase"/>
</dbReference>
<dbReference type="SFLD" id="SFLDF00284">
    <property type="entry name" value="tRNA_wybutosine-synthesizing"/>
    <property type="match status" value="1"/>
</dbReference>
<dbReference type="SUPFAM" id="SSF52218">
    <property type="entry name" value="Flavoproteins"/>
    <property type="match status" value="1"/>
</dbReference>
<feature type="chain" id="PRO_5031161457" description="tRNA 4-demethylwyosine synthase (AdoMet-dependent)" evidence="17">
    <location>
        <begin position="19"/>
        <end position="677"/>
    </location>
</feature>
<dbReference type="CDD" id="cd01335">
    <property type="entry name" value="Radical_SAM"/>
    <property type="match status" value="1"/>
</dbReference>
<dbReference type="Gene3D" id="3.40.50.360">
    <property type="match status" value="1"/>
</dbReference>
<keyword evidence="11" id="KW-0411">Iron-sulfur</keyword>
<evidence type="ECO:0000256" key="13">
    <source>
        <dbReference type="ARBA" id="ARBA00023239"/>
    </source>
</evidence>
<dbReference type="InterPro" id="IPR007197">
    <property type="entry name" value="rSAM"/>
</dbReference>
<dbReference type="FunFam" id="3.20.20.70:FF:000196">
    <property type="entry name" value="S-adenosyl-L-methionine-dependent tRNA 4-demethylwyosine synthase"/>
    <property type="match status" value="1"/>
</dbReference>
<dbReference type="InterPro" id="IPR001094">
    <property type="entry name" value="Flavdoxin-like"/>
</dbReference>
<comment type="cofactor">
    <cofactor evidence="1">
        <name>[4Fe-4S] cluster</name>
        <dbReference type="ChEBI" id="CHEBI:49883"/>
    </cofactor>
</comment>
<evidence type="ECO:0000256" key="7">
    <source>
        <dbReference type="ARBA" id="ARBA00022694"/>
    </source>
</evidence>
<dbReference type="GO" id="GO:0051539">
    <property type="term" value="F:4 iron, 4 sulfur cluster binding"/>
    <property type="evidence" value="ECO:0007669"/>
    <property type="project" value="UniProtKB-KW"/>
</dbReference>
<evidence type="ECO:0000256" key="5">
    <source>
        <dbReference type="ARBA" id="ARBA00022485"/>
    </source>
</evidence>
<feature type="domain" description="Flavodoxin-like" evidence="18">
    <location>
        <begin position="68"/>
        <end position="221"/>
    </location>
</feature>
<keyword evidence="6" id="KW-0949">S-adenosyl-L-methionine</keyword>
<evidence type="ECO:0000256" key="4">
    <source>
        <dbReference type="ARBA" id="ARBA00012821"/>
    </source>
</evidence>
<dbReference type="InterPro" id="IPR013917">
    <property type="entry name" value="tRNA_wybutosine-synth"/>
</dbReference>
<dbReference type="GO" id="GO:0046872">
    <property type="term" value="F:metal ion binding"/>
    <property type="evidence" value="ECO:0007669"/>
    <property type="project" value="UniProtKB-KW"/>
</dbReference>
<dbReference type="PRINTS" id="PR00369">
    <property type="entry name" value="FLAVODOXIN"/>
</dbReference>
<comment type="catalytic activity">
    <reaction evidence="15">
        <text>N(1)-methylguanosine(37) in tRNA(Phe) + pyruvate + S-adenosyl-L-methionine = 4-demethylwyosine(37) in tRNA(Phe) + 5'-deoxyadenosine + L-methionine + CO2 + H2O</text>
        <dbReference type="Rhea" id="RHEA:36347"/>
        <dbReference type="Rhea" id="RHEA-COMP:10164"/>
        <dbReference type="Rhea" id="RHEA-COMP:10165"/>
        <dbReference type="ChEBI" id="CHEBI:15361"/>
        <dbReference type="ChEBI" id="CHEBI:15377"/>
        <dbReference type="ChEBI" id="CHEBI:16526"/>
        <dbReference type="ChEBI" id="CHEBI:17319"/>
        <dbReference type="ChEBI" id="CHEBI:57844"/>
        <dbReference type="ChEBI" id="CHEBI:59789"/>
        <dbReference type="ChEBI" id="CHEBI:64315"/>
        <dbReference type="ChEBI" id="CHEBI:73542"/>
        <dbReference type="EC" id="4.1.3.44"/>
    </reaction>
</comment>
<keyword evidence="17" id="KW-0732">Signal</keyword>
<protein>
    <recommendedName>
        <fullName evidence="4">tRNA 4-demethylwyosine synthase (AdoMet-dependent)</fullName>
        <ecNumber evidence="4">4.1.3.44</ecNumber>
    </recommendedName>
</protein>
<dbReference type="EC" id="4.1.3.44" evidence="4"/>
<evidence type="ECO:0000313" key="20">
    <source>
        <dbReference type="EMBL" id="CAD9083395.1"/>
    </source>
</evidence>
<evidence type="ECO:0000256" key="16">
    <source>
        <dbReference type="SAM" id="MobiDB-lite"/>
    </source>
</evidence>
<keyword evidence="7" id="KW-0819">tRNA processing</keyword>
<feature type="signal peptide" evidence="17">
    <location>
        <begin position="1"/>
        <end position="18"/>
    </location>
</feature>
<name>A0A7S1KRP4_9EUKA</name>
<dbReference type="Gene3D" id="3.20.20.70">
    <property type="entry name" value="Aldolase class I"/>
    <property type="match status" value="1"/>
</dbReference>
<evidence type="ECO:0000259" key="18">
    <source>
        <dbReference type="PROSITE" id="PS50902"/>
    </source>
</evidence>
<evidence type="ECO:0000256" key="1">
    <source>
        <dbReference type="ARBA" id="ARBA00001966"/>
    </source>
</evidence>
<dbReference type="InterPro" id="IPR058240">
    <property type="entry name" value="rSAM_sf"/>
</dbReference>
<organism evidence="20">
    <name type="scientific">Percolomonas cosmopolitus</name>
    <dbReference type="NCBI Taxonomy" id="63605"/>
    <lineage>
        <taxon>Eukaryota</taxon>
        <taxon>Discoba</taxon>
        <taxon>Heterolobosea</taxon>
        <taxon>Tetramitia</taxon>
        <taxon>Eutetramitia</taxon>
        <taxon>Percolomonadidae</taxon>
        <taxon>Percolomonas</taxon>
    </lineage>
</organism>
<evidence type="ECO:0000256" key="9">
    <source>
        <dbReference type="ARBA" id="ARBA00022741"/>
    </source>
</evidence>
<keyword evidence="13" id="KW-0456">Lyase</keyword>
<comment type="pathway">
    <text evidence="2">tRNA modification; wybutosine-tRNA(Phe) biosynthesis.</text>
</comment>